<dbReference type="STRING" id="1126212.K2R927"/>
<evidence type="ECO:0000313" key="2">
    <source>
        <dbReference type="EMBL" id="EKG10933.1"/>
    </source>
</evidence>
<dbReference type="OrthoDB" id="3912677at2759"/>
<dbReference type="VEuPathDB" id="FungiDB:MPH_11936"/>
<sequence length="464" mass="51068">MGIAACYRSGWHHNDEDIDNCICWSLYLSHSRDKFTPTAVKGGQSFSTAPFNSSLANAQPVSRIYGIDAFNLSYPLGTSSSYANELPGFQNASDSALSNMAQMDVVSSFPKCEFGFLETIDNIEVSTGGTPSLVGSNGRDQTADIIAADGTKADPVWTIFDGNPQANCTTGGYCFAAEFKFNPSAASARNRSSITLPDFEEYRKLGNVTGRGIVERLFQAVKVQDPAKLLSMTTPQTNISDFLNEAFLQDAFKEWTYDDLADPRLSQNSSQPAVSTTSSSYITFTLPAVQPIANCTLITPTYGDISGGLEGFTNWELDFIFPDLRPCGNSSKKGIPNPTTSVYLTAGGGFGYWSDRSSLTYHCLEYFAFAGHFEAYAHNIIQLSVVHCVPHLDRIDATIQLSYPGLRALRSPIYLQHHLSLVFISNPRPIHPPHPHSHRDPPPWHHNPRPIRPNILTLRPQYPH</sequence>
<reference evidence="2 3" key="1">
    <citation type="journal article" date="2012" name="BMC Genomics">
        <title>Tools to kill: Genome of one of the most destructive plant pathogenic fungi Macrophomina phaseolina.</title>
        <authorList>
            <person name="Islam M.S."/>
            <person name="Haque M.S."/>
            <person name="Islam M.M."/>
            <person name="Emdad E.M."/>
            <person name="Halim A."/>
            <person name="Hossen Q.M.M."/>
            <person name="Hossain M.Z."/>
            <person name="Ahmed B."/>
            <person name="Rahim S."/>
            <person name="Rahman M.S."/>
            <person name="Alam M.M."/>
            <person name="Hou S."/>
            <person name="Wan X."/>
            <person name="Saito J.A."/>
            <person name="Alam M."/>
        </authorList>
    </citation>
    <scope>NUCLEOTIDE SEQUENCE [LARGE SCALE GENOMIC DNA]</scope>
    <source>
        <strain evidence="2 3">MS6</strain>
    </source>
</reference>
<dbReference type="InParanoid" id="K2R927"/>
<dbReference type="Proteomes" id="UP000007129">
    <property type="component" value="Unassembled WGS sequence"/>
</dbReference>
<dbReference type="AlphaFoldDB" id="K2R927"/>
<protein>
    <submittedName>
        <fullName evidence="2">Uncharacterized protein</fullName>
    </submittedName>
</protein>
<organism evidence="2 3">
    <name type="scientific">Macrophomina phaseolina (strain MS6)</name>
    <name type="common">Charcoal rot fungus</name>
    <dbReference type="NCBI Taxonomy" id="1126212"/>
    <lineage>
        <taxon>Eukaryota</taxon>
        <taxon>Fungi</taxon>
        <taxon>Dikarya</taxon>
        <taxon>Ascomycota</taxon>
        <taxon>Pezizomycotina</taxon>
        <taxon>Dothideomycetes</taxon>
        <taxon>Dothideomycetes incertae sedis</taxon>
        <taxon>Botryosphaeriales</taxon>
        <taxon>Botryosphaeriaceae</taxon>
        <taxon>Macrophomina</taxon>
    </lineage>
</organism>
<comment type="caution">
    <text evidence="2">The sequence shown here is derived from an EMBL/GenBank/DDBJ whole genome shotgun (WGS) entry which is preliminary data.</text>
</comment>
<dbReference type="EMBL" id="AHHD01000500">
    <property type="protein sequence ID" value="EKG10933.1"/>
    <property type="molecule type" value="Genomic_DNA"/>
</dbReference>
<evidence type="ECO:0000313" key="3">
    <source>
        <dbReference type="Proteomes" id="UP000007129"/>
    </source>
</evidence>
<accession>K2R927</accession>
<dbReference type="HOGENOM" id="CLU_589352_0_0_1"/>
<evidence type="ECO:0000256" key="1">
    <source>
        <dbReference type="SAM" id="MobiDB-lite"/>
    </source>
</evidence>
<name>K2R927_MACPH</name>
<gene>
    <name evidence="2" type="ORF">MPH_11936</name>
</gene>
<feature type="region of interest" description="Disordered" evidence="1">
    <location>
        <begin position="431"/>
        <end position="454"/>
    </location>
</feature>
<proteinExistence type="predicted"/>